<dbReference type="AlphaFoldDB" id="A0A1G5S4E2"/>
<evidence type="ECO:0000313" key="3">
    <source>
        <dbReference type="Proteomes" id="UP000199208"/>
    </source>
</evidence>
<reference evidence="2 3" key="1">
    <citation type="submission" date="2016-10" db="EMBL/GenBank/DDBJ databases">
        <authorList>
            <person name="de Groot N.N."/>
        </authorList>
    </citation>
    <scope>NUCLEOTIDE SEQUENCE [LARGE SCALE GENOMIC DNA]</scope>
    <source>
        <strain evidence="2 3">DSM 2784</strain>
    </source>
</reference>
<name>A0A1G5S4E2_9FIRM</name>
<evidence type="ECO:0000313" key="2">
    <source>
        <dbReference type="EMBL" id="SCZ81186.1"/>
    </source>
</evidence>
<gene>
    <name evidence="2" type="ORF">SAMN03080599_02647</name>
</gene>
<dbReference type="EMBL" id="FMWL01000017">
    <property type="protein sequence ID" value="SCZ81186.1"/>
    <property type="molecule type" value="Genomic_DNA"/>
</dbReference>
<sequence>MIDFSRDVLFILESFDFKTALKRVTPMLIEGEEVFATFSFSRDYVIFTTKRVIVIKERGTTGQKKDYTSLPYNKVKAFSVETAGEPGEDCELDLWFSGLGKIRFEFKGNFDILGFNKMIGEYIL</sequence>
<evidence type="ECO:0000259" key="1">
    <source>
        <dbReference type="Pfam" id="PF08000"/>
    </source>
</evidence>
<dbReference type="SUPFAM" id="SSF50729">
    <property type="entry name" value="PH domain-like"/>
    <property type="match status" value="1"/>
</dbReference>
<dbReference type="STRING" id="1120920.SAMN03080599_02647"/>
<dbReference type="InterPro" id="IPR037063">
    <property type="entry name" value="PHb_sf"/>
</dbReference>
<dbReference type="InterPro" id="IPR012544">
    <property type="entry name" value="PHb"/>
</dbReference>
<protein>
    <submittedName>
        <fullName evidence="2">PH domain-containing protein</fullName>
    </submittedName>
</protein>
<accession>A0A1G5S4E2</accession>
<proteinExistence type="predicted"/>
<dbReference type="OrthoDB" id="9803613at2"/>
<organism evidence="2 3">
    <name type="scientific">Acidaminobacter hydrogenoformans DSM 2784</name>
    <dbReference type="NCBI Taxonomy" id="1120920"/>
    <lineage>
        <taxon>Bacteria</taxon>
        <taxon>Bacillati</taxon>
        <taxon>Bacillota</taxon>
        <taxon>Clostridia</taxon>
        <taxon>Peptostreptococcales</taxon>
        <taxon>Acidaminobacteraceae</taxon>
        <taxon>Acidaminobacter</taxon>
    </lineage>
</organism>
<dbReference type="Proteomes" id="UP000199208">
    <property type="component" value="Unassembled WGS sequence"/>
</dbReference>
<keyword evidence="3" id="KW-1185">Reference proteome</keyword>
<dbReference type="Pfam" id="PF08000">
    <property type="entry name" value="bPH_1"/>
    <property type="match status" value="1"/>
</dbReference>
<dbReference type="Gene3D" id="2.30.29.50">
    <property type="entry name" value="Bacterial Pleckstrin homology domain"/>
    <property type="match status" value="1"/>
</dbReference>
<feature type="domain" description="Bacterial Pleckstrin homology" evidence="1">
    <location>
        <begin position="8"/>
        <end position="122"/>
    </location>
</feature>
<dbReference type="CDD" id="cd13225">
    <property type="entry name" value="PH-like_bacteria"/>
    <property type="match status" value="1"/>
</dbReference>